<accession>A0A971S1J3</accession>
<gene>
    <name evidence="1" type="ORF">GXY80_12320</name>
</gene>
<protein>
    <submittedName>
        <fullName evidence="1">CopG family transcriptional regulator</fullName>
    </submittedName>
</protein>
<dbReference type="Proteomes" id="UP000777265">
    <property type="component" value="Unassembled WGS sequence"/>
</dbReference>
<dbReference type="EMBL" id="JAAYEE010000224">
    <property type="protein sequence ID" value="NLW36243.1"/>
    <property type="molecule type" value="Genomic_DNA"/>
</dbReference>
<reference evidence="1" key="2">
    <citation type="submission" date="2020-01" db="EMBL/GenBank/DDBJ databases">
        <authorList>
            <person name="Campanaro S."/>
        </authorList>
    </citation>
    <scope>NUCLEOTIDE SEQUENCE</scope>
    <source>
        <strain evidence="1">AS06rmzACSIP_7</strain>
    </source>
</reference>
<organism evidence="1 2">
    <name type="scientific">Syntrophorhabdus aromaticivorans</name>
    <dbReference type="NCBI Taxonomy" id="328301"/>
    <lineage>
        <taxon>Bacteria</taxon>
        <taxon>Pseudomonadati</taxon>
        <taxon>Thermodesulfobacteriota</taxon>
        <taxon>Syntrophorhabdia</taxon>
        <taxon>Syntrophorhabdales</taxon>
        <taxon>Syntrophorhabdaceae</taxon>
        <taxon>Syntrophorhabdus</taxon>
    </lineage>
</organism>
<dbReference type="GO" id="GO:0006355">
    <property type="term" value="P:regulation of DNA-templated transcription"/>
    <property type="evidence" value="ECO:0007669"/>
    <property type="project" value="InterPro"/>
</dbReference>
<proteinExistence type="predicted"/>
<evidence type="ECO:0000313" key="1">
    <source>
        <dbReference type="EMBL" id="NLW36243.1"/>
    </source>
</evidence>
<dbReference type="AlphaFoldDB" id="A0A971S1J3"/>
<dbReference type="InterPro" id="IPR013321">
    <property type="entry name" value="Arc_rbn_hlx_hlx"/>
</dbReference>
<comment type="caution">
    <text evidence="1">The sequence shown here is derived from an EMBL/GenBank/DDBJ whole genome shotgun (WGS) entry which is preliminary data.</text>
</comment>
<name>A0A971S1J3_9BACT</name>
<evidence type="ECO:0000313" key="2">
    <source>
        <dbReference type="Proteomes" id="UP000777265"/>
    </source>
</evidence>
<dbReference type="Gene3D" id="1.10.1220.10">
    <property type="entry name" value="Met repressor-like"/>
    <property type="match status" value="1"/>
</dbReference>
<sequence>MQIRHNITLDEDISQELEAIAGELGEKKSSVIEKALTVYFDFLDLKLVQKRMNDLKEGRDTVADAKEVWKELGI</sequence>
<reference evidence="1" key="1">
    <citation type="journal article" date="2020" name="Biotechnol. Biofuels">
        <title>New insights from the biogas microbiome by comprehensive genome-resolved metagenomics of nearly 1600 species originating from multiple anaerobic digesters.</title>
        <authorList>
            <person name="Campanaro S."/>
            <person name="Treu L."/>
            <person name="Rodriguez-R L.M."/>
            <person name="Kovalovszki A."/>
            <person name="Ziels R.M."/>
            <person name="Maus I."/>
            <person name="Zhu X."/>
            <person name="Kougias P.G."/>
            <person name="Basile A."/>
            <person name="Luo G."/>
            <person name="Schluter A."/>
            <person name="Konstantinidis K.T."/>
            <person name="Angelidaki I."/>
        </authorList>
    </citation>
    <scope>NUCLEOTIDE SEQUENCE</scope>
    <source>
        <strain evidence="1">AS06rmzACSIP_7</strain>
    </source>
</reference>